<feature type="domain" description="Ig-like" evidence="19">
    <location>
        <begin position="183"/>
        <end position="271"/>
    </location>
</feature>
<dbReference type="PANTHER" id="PTHR44170:SF36">
    <property type="entry name" value="L1 CELL ADHESION MOLECULE"/>
    <property type="match status" value="1"/>
</dbReference>
<comment type="similarity">
    <text evidence="3">Belongs to the immunoglobulin superfamily. L1/neurofascin/NgCAM family.</text>
</comment>
<sequence length="985" mass="109437">TYLNIFKITIKFRWVKDGVEFDPSKDPELSVSRDSGTFSLTAKDGPIHQYQGRYNCYASNVLGTAVSNEARIVTENTPTLQKEKKVSKKVEEGESVVLPCNPPNSTVAPVIHWMDKKLRHIQQNERVIQGRDGNLYFSHVTEADSRDDYTCNTQFPSARIIVLKEPIKLTVVPSNSVVRNRRPQMMRPTGPSSSYLVLSGQNLDLECIAQGLPSPKIQWIRKDGVLSESRTSKDSYDRVLRFKNISVSDSGEYQCTATNLQGIITHTYSVTVEAAPFWTKEPKSQLYSPGETVKLECKADGIPSPEVTWSINGNLLTDIDPDPRRSVKHGVLTLKNVELSDTAVYQCKANCRNEIHFLVSNILYLVFLELPPQILTEDGVMYSVAEGQMIELACETFGSPRQVCFYTFISLRMYMIDESTLIIPDVKEEDEGTYTCEVITTLDIAEASGSITVVDRPDPPTQIQMTEPKDRSVTLSWTPGDDHNSPVLEYLIEFEETEYERKEWEELSRVPGTNQRATLSLKPFLSYRFRVIAINDIGKSDPSMYTDVISTPAAPPDSNPEGVRSDSIDPGTLLITWKEMDRRSFNGPGFEYKVMWRKVLGSGPSWHIKSIKSPPLIITDVGNFSAFEIKVQAVNEMGEGPEPKSTIGYSGEDYPLEAPLNVGVDLISSTAIKVVWAPIKRETVRGRLQGYKVMYCAGKPSNISFVMTDSNEEMKVLGDLLPYSHYALSVSVINNKGEGPQSDPLTFHTPEGVPGPPSSLLLDSPSETEMILHWTPPSQPNGILKGYILRYQQGNIDHGVSHVSLKLDPHSRYRFYLRGYTSLGEGLPIIREGATTLDGGFVTESWFIGLISALVLLLLVLLILCFIKRSKGGKYSVKEKEEGQIDSEARPMNNEGFGEYSDNEEKRTASQPSLCEDSKLCTDDALDDYANSNSVQTEVIMDESLASQSSGVRDVPDPGTQESSPLNPATAISHHGLPNSAALLD</sequence>
<comment type="subcellular location">
    <subcellularLocation>
        <location evidence="1">Cell membrane</location>
        <topology evidence="1">Single-pass type I membrane protein</topology>
    </subcellularLocation>
    <subcellularLocation>
        <location evidence="2">Cell projection</location>
        <location evidence="2">Growth cone</location>
    </subcellularLocation>
</comment>
<dbReference type="InterPro" id="IPR036179">
    <property type="entry name" value="Ig-like_dom_sf"/>
</dbReference>
<feature type="transmembrane region" description="Helical" evidence="18">
    <location>
        <begin position="846"/>
        <end position="867"/>
    </location>
</feature>
<keyword evidence="9 18" id="KW-1133">Transmembrane helix</keyword>
<evidence type="ECO:0000256" key="14">
    <source>
        <dbReference type="ARBA" id="ARBA00023319"/>
    </source>
</evidence>
<proteinExistence type="inferred from homology"/>
<evidence type="ECO:0000259" key="20">
    <source>
        <dbReference type="PROSITE" id="PS50853"/>
    </source>
</evidence>
<comment type="function">
    <text evidence="15">Neural cell adhesion molecule involved in the dynamics of cell adhesion and in the generation of transmembrane signals at tyrosine kinase receptors. During brain development, critical in multiple processes, including neuronal migration, axonal growth and fasciculation, and synaptogenesis. In the mature brain, plays a role in the dynamics of neuronal structure and function, including synaptic plasticity.</text>
</comment>
<evidence type="ECO:0000256" key="1">
    <source>
        <dbReference type="ARBA" id="ARBA00004251"/>
    </source>
</evidence>
<accession>A0A8C1XK98</accession>
<keyword evidence="8" id="KW-0130">Cell adhesion</keyword>
<dbReference type="InterPro" id="IPR003599">
    <property type="entry name" value="Ig_sub"/>
</dbReference>
<dbReference type="PROSITE" id="PS50835">
    <property type="entry name" value="IG_LIKE"/>
    <property type="match status" value="5"/>
</dbReference>
<dbReference type="CDD" id="cd00063">
    <property type="entry name" value="FN3"/>
    <property type="match status" value="4"/>
</dbReference>
<keyword evidence="13" id="KW-0966">Cell projection</keyword>
<dbReference type="GO" id="GO:0007420">
    <property type="term" value="P:brain development"/>
    <property type="evidence" value="ECO:0007669"/>
    <property type="project" value="TreeGrafter"/>
</dbReference>
<dbReference type="InterPro" id="IPR013151">
    <property type="entry name" value="Immunoglobulin_dom"/>
</dbReference>
<evidence type="ECO:0000313" key="22">
    <source>
        <dbReference type="Proteomes" id="UP000694700"/>
    </source>
</evidence>
<dbReference type="Pfam" id="PF00047">
    <property type="entry name" value="ig"/>
    <property type="match status" value="1"/>
</dbReference>
<evidence type="ECO:0000256" key="4">
    <source>
        <dbReference type="ARBA" id="ARBA00022475"/>
    </source>
</evidence>
<dbReference type="GO" id="GO:0030426">
    <property type="term" value="C:growth cone"/>
    <property type="evidence" value="ECO:0007669"/>
    <property type="project" value="UniProtKB-SubCell"/>
</dbReference>
<dbReference type="InterPro" id="IPR036116">
    <property type="entry name" value="FN3_sf"/>
</dbReference>
<evidence type="ECO:0000256" key="13">
    <source>
        <dbReference type="ARBA" id="ARBA00023273"/>
    </source>
</evidence>
<feature type="region of interest" description="Disordered" evidence="17">
    <location>
        <begin position="940"/>
        <end position="985"/>
    </location>
</feature>
<dbReference type="GO" id="GO:0007411">
    <property type="term" value="P:axon guidance"/>
    <property type="evidence" value="ECO:0007669"/>
    <property type="project" value="TreeGrafter"/>
</dbReference>
<feature type="domain" description="Ig-like" evidence="19">
    <location>
        <begin position="372"/>
        <end position="452"/>
    </location>
</feature>
<evidence type="ECO:0000256" key="16">
    <source>
        <dbReference type="ARBA" id="ARBA00074488"/>
    </source>
</evidence>
<feature type="domain" description="Ig-like" evidence="19">
    <location>
        <begin position="78"/>
        <end position="161"/>
    </location>
</feature>
<evidence type="ECO:0000256" key="2">
    <source>
        <dbReference type="ARBA" id="ARBA00004624"/>
    </source>
</evidence>
<feature type="domain" description="Ig-like" evidence="19">
    <location>
        <begin position="1"/>
        <end position="74"/>
    </location>
</feature>
<name>A0A8C1XK98_CYPCA</name>
<dbReference type="Ensembl" id="ENSCCRT00015084906.1">
    <property type="protein sequence ID" value="ENSCCRP00015082224.1"/>
    <property type="gene ID" value="ENSCCRG00015033182.1"/>
</dbReference>
<dbReference type="FunFam" id="2.60.40.10:FF:000028">
    <property type="entry name" value="Neuronal cell adhesion molecule"/>
    <property type="match status" value="1"/>
</dbReference>
<keyword evidence="7" id="KW-0677">Repeat</keyword>
<keyword evidence="10 18" id="KW-0472">Membrane</keyword>
<dbReference type="PROSITE" id="PS50853">
    <property type="entry name" value="FN3"/>
    <property type="match status" value="4"/>
</dbReference>
<evidence type="ECO:0000256" key="12">
    <source>
        <dbReference type="ARBA" id="ARBA00023180"/>
    </source>
</evidence>
<dbReference type="SUPFAM" id="SSF48726">
    <property type="entry name" value="Immunoglobulin"/>
    <property type="match status" value="5"/>
</dbReference>
<dbReference type="InterPro" id="IPR003961">
    <property type="entry name" value="FN3_dom"/>
</dbReference>
<feature type="region of interest" description="Disordered" evidence="17">
    <location>
        <begin position="877"/>
        <end position="914"/>
    </location>
</feature>
<evidence type="ECO:0000256" key="10">
    <source>
        <dbReference type="ARBA" id="ARBA00023136"/>
    </source>
</evidence>
<feature type="domain" description="Fibronectin type-III" evidence="20">
    <location>
        <begin position="556"/>
        <end position="653"/>
    </location>
</feature>
<dbReference type="SUPFAM" id="SSF49265">
    <property type="entry name" value="Fibronectin type III"/>
    <property type="match status" value="2"/>
</dbReference>
<evidence type="ECO:0000313" key="21">
    <source>
        <dbReference type="Ensembl" id="ENSCCRP00015082224.1"/>
    </source>
</evidence>
<dbReference type="InterPro" id="IPR007110">
    <property type="entry name" value="Ig-like_dom"/>
</dbReference>
<evidence type="ECO:0000256" key="3">
    <source>
        <dbReference type="ARBA" id="ARBA00008588"/>
    </source>
</evidence>
<evidence type="ECO:0000256" key="15">
    <source>
        <dbReference type="ARBA" id="ARBA00060042"/>
    </source>
</evidence>
<dbReference type="PANTHER" id="PTHR44170">
    <property type="entry name" value="PROTEIN SIDEKICK"/>
    <property type="match status" value="1"/>
</dbReference>
<feature type="region of interest" description="Disordered" evidence="17">
    <location>
        <begin position="453"/>
        <end position="473"/>
    </location>
</feature>
<dbReference type="Pfam" id="PF13882">
    <property type="entry name" value="Bravo_FIGEY"/>
    <property type="match status" value="1"/>
</dbReference>
<evidence type="ECO:0000259" key="19">
    <source>
        <dbReference type="PROSITE" id="PS50835"/>
    </source>
</evidence>
<keyword evidence="11" id="KW-1015">Disulfide bond</keyword>
<feature type="domain" description="Fibronectin type-III" evidence="20">
    <location>
        <begin position="756"/>
        <end position="839"/>
    </location>
</feature>
<keyword evidence="4" id="KW-1003">Cell membrane</keyword>
<evidence type="ECO:0000256" key="6">
    <source>
        <dbReference type="ARBA" id="ARBA00022729"/>
    </source>
</evidence>
<dbReference type="InterPro" id="IPR026966">
    <property type="entry name" value="Neurofascin/L1/NrCAM_C"/>
</dbReference>
<dbReference type="Proteomes" id="UP000694700">
    <property type="component" value="Unplaced"/>
</dbReference>
<evidence type="ECO:0000256" key="11">
    <source>
        <dbReference type="ARBA" id="ARBA00023157"/>
    </source>
</evidence>
<keyword evidence="6" id="KW-0732">Signal</keyword>
<feature type="domain" description="Ig-like" evidence="19">
    <location>
        <begin position="276"/>
        <end position="350"/>
    </location>
</feature>
<dbReference type="FunFam" id="2.60.40.10:FF:000005">
    <property type="entry name" value="Neuronal cell adhesion molecule"/>
    <property type="match status" value="1"/>
</dbReference>
<evidence type="ECO:0000256" key="5">
    <source>
        <dbReference type="ARBA" id="ARBA00022692"/>
    </source>
</evidence>
<protein>
    <recommendedName>
        <fullName evidence="16">Neural cell adhesion molecule L1</fullName>
    </recommendedName>
</protein>
<dbReference type="SMART" id="SM00060">
    <property type="entry name" value="FN3"/>
    <property type="match status" value="4"/>
</dbReference>
<dbReference type="GO" id="GO:0005886">
    <property type="term" value="C:plasma membrane"/>
    <property type="evidence" value="ECO:0007669"/>
    <property type="project" value="UniProtKB-SubCell"/>
</dbReference>
<evidence type="ECO:0000256" key="7">
    <source>
        <dbReference type="ARBA" id="ARBA00022737"/>
    </source>
</evidence>
<feature type="domain" description="Fibronectin type-III" evidence="20">
    <location>
        <begin position="658"/>
        <end position="752"/>
    </location>
</feature>
<organism evidence="21 22">
    <name type="scientific">Cyprinus carpio</name>
    <name type="common">Common carp</name>
    <dbReference type="NCBI Taxonomy" id="7962"/>
    <lineage>
        <taxon>Eukaryota</taxon>
        <taxon>Metazoa</taxon>
        <taxon>Chordata</taxon>
        <taxon>Craniata</taxon>
        <taxon>Vertebrata</taxon>
        <taxon>Euteleostomi</taxon>
        <taxon>Actinopterygii</taxon>
        <taxon>Neopterygii</taxon>
        <taxon>Teleostei</taxon>
        <taxon>Ostariophysi</taxon>
        <taxon>Cypriniformes</taxon>
        <taxon>Cyprinidae</taxon>
        <taxon>Cyprininae</taxon>
        <taxon>Cyprinus</taxon>
    </lineage>
</organism>
<dbReference type="FunFam" id="2.60.40.10:FF:000367">
    <property type="entry name" value="Neural cell adhesion molecule L1-like protein"/>
    <property type="match status" value="1"/>
</dbReference>
<dbReference type="AlphaFoldDB" id="A0A8C1XK98"/>
<evidence type="ECO:0000256" key="9">
    <source>
        <dbReference type="ARBA" id="ARBA00022989"/>
    </source>
</evidence>
<keyword evidence="12" id="KW-0325">Glycoprotein</keyword>
<dbReference type="Gene3D" id="2.60.40.10">
    <property type="entry name" value="Immunoglobulins"/>
    <property type="match status" value="9"/>
</dbReference>
<reference evidence="21" key="1">
    <citation type="submission" date="2025-08" db="UniProtKB">
        <authorList>
            <consortium name="Ensembl"/>
        </authorList>
    </citation>
    <scope>IDENTIFICATION</scope>
</reference>
<dbReference type="InterPro" id="IPR013783">
    <property type="entry name" value="Ig-like_fold"/>
</dbReference>
<evidence type="ECO:0000256" key="18">
    <source>
        <dbReference type="SAM" id="Phobius"/>
    </source>
</evidence>
<dbReference type="SMART" id="SM00408">
    <property type="entry name" value="IGc2"/>
    <property type="match status" value="4"/>
</dbReference>
<dbReference type="FunFam" id="2.60.40.10:FF:000057">
    <property type="entry name" value="neural cell adhesion molecule L1"/>
    <property type="match status" value="1"/>
</dbReference>
<dbReference type="SMART" id="SM00409">
    <property type="entry name" value="IG"/>
    <property type="match status" value="4"/>
</dbReference>
<evidence type="ECO:0000256" key="8">
    <source>
        <dbReference type="ARBA" id="ARBA00022889"/>
    </source>
</evidence>
<dbReference type="GO" id="GO:0098632">
    <property type="term" value="F:cell-cell adhesion mediator activity"/>
    <property type="evidence" value="ECO:0007669"/>
    <property type="project" value="TreeGrafter"/>
</dbReference>
<keyword evidence="14" id="KW-0393">Immunoglobulin domain</keyword>
<feature type="domain" description="Fibronectin type-III" evidence="20">
    <location>
        <begin position="459"/>
        <end position="554"/>
    </location>
</feature>
<evidence type="ECO:0000256" key="17">
    <source>
        <dbReference type="SAM" id="MobiDB-lite"/>
    </source>
</evidence>
<dbReference type="FunFam" id="2.60.40.10:FF:002563">
    <property type="entry name" value="Neural cell adhesion molecule L1"/>
    <property type="match status" value="1"/>
</dbReference>
<dbReference type="Pfam" id="PF00041">
    <property type="entry name" value="fn3"/>
    <property type="match status" value="3"/>
</dbReference>
<keyword evidence="5 18" id="KW-0812">Transmembrane</keyword>
<feature type="compositionally biased region" description="Basic and acidic residues" evidence="17">
    <location>
        <begin position="877"/>
        <end position="889"/>
    </location>
</feature>
<dbReference type="InterPro" id="IPR003598">
    <property type="entry name" value="Ig_sub2"/>
</dbReference>
<dbReference type="Pfam" id="PF13927">
    <property type="entry name" value="Ig_3"/>
    <property type="match status" value="3"/>
</dbReference>